<keyword evidence="4 9" id="KW-0816">Tricarboxylic acid cycle</keyword>
<protein>
    <recommendedName>
        <fullName evidence="7 9">Malate synthase</fullName>
        <ecNumber evidence="2 9">2.3.3.9</ecNumber>
    </recommendedName>
</protein>
<dbReference type="InterPro" id="IPR048356">
    <property type="entry name" value="MS_N"/>
</dbReference>
<feature type="active site" description="Proton donor" evidence="8">
    <location>
        <position position="449"/>
    </location>
</feature>
<dbReference type="InterPro" id="IPR001465">
    <property type="entry name" value="Malate_synthase_TIM"/>
</dbReference>
<proteinExistence type="inferred from homology"/>
<name>A0A8J3QQN5_9ACTN</name>
<dbReference type="InterPro" id="IPR044856">
    <property type="entry name" value="Malate_synth_C_sf"/>
</dbReference>
<evidence type="ECO:0000259" key="11">
    <source>
        <dbReference type="Pfam" id="PF20656"/>
    </source>
</evidence>
<comment type="pathway">
    <text evidence="9">Carbohydrate metabolism; glyoxylate cycle; (S)-malate from isocitrate: step 2/2.</text>
</comment>
<dbReference type="PANTHER" id="PTHR42902:SF1">
    <property type="entry name" value="MALATE SYNTHASE 1-RELATED"/>
    <property type="match status" value="1"/>
</dbReference>
<comment type="similarity">
    <text evidence="1 9">Belongs to the malate synthase family.</text>
</comment>
<feature type="domain" description="Malate synthase N-terminal" evidence="11">
    <location>
        <begin position="7"/>
        <end position="67"/>
    </location>
</feature>
<dbReference type="RefSeq" id="WP_203918390.1">
    <property type="nucleotide sequence ID" value="NZ_BONZ01000027.1"/>
</dbReference>
<dbReference type="GO" id="GO:0004474">
    <property type="term" value="F:malate synthase activity"/>
    <property type="evidence" value="ECO:0007669"/>
    <property type="project" value="UniProtKB-EC"/>
</dbReference>
<evidence type="ECO:0000256" key="4">
    <source>
        <dbReference type="ARBA" id="ARBA00022532"/>
    </source>
</evidence>
<dbReference type="EC" id="2.3.3.9" evidence="2 9"/>
<dbReference type="Pfam" id="PF01274">
    <property type="entry name" value="MS_TIM-barrel"/>
    <property type="match status" value="1"/>
</dbReference>
<dbReference type="FunFam" id="1.20.1220.12:FF:000001">
    <property type="entry name" value="Malate synthase"/>
    <property type="match status" value="1"/>
</dbReference>
<dbReference type="NCBIfam" id="TIGR01344">
    <property type="entry name" value="malate_syn_A"/>
    <property type="match status" value="1"/>
</dbReference>
<reference evidence="13" key="1">
    <citation type="submission" date="2021-01" db="EMBL/GenBank/DDBJ databases">
        <title>Whole genome shotgun sequence of Rugosimonospora africana NBRC 104875.</title>
        <authorList>
            <person name="Komaki H."/>
            <person name="Tamura T."/>
        </authorList>
    </citation>
    <scope>NUCLEOTIDE SEQUENCE</scope>
    <source>
        <strain evidence="13">NBRC 104875</strain>
    </source>
</reference>
<evidence type="ECO:0000256" key="3">
    <source>
        <dbReference type="ARBA" id="ARBA00022435"/>
    </source>
</evidence>
<sequence>MENTQGITVTGERHDRFDEVLTPQALALLGELQRQLGPRRAEVLRARQVRQSELSAGGTLDFRPESAEIREDASWRVAPPAPGLVDRRVEITGPTDRKMTINALNSGAKVWLADFEDANTPLWENMVGGQLNLMDALDRRIDFESPDGKSYALRPEEELATIVVRPRGWHLSEKHLLVDGEPMSASLFDFALYLVHGAQRQLQHGRGPYFYLPKMESAAEARLWNDAFLLAQDALGIPRGTIRATVLIETIPAAFEMHEILYELREHSAGLNAGRWDYLFSLIKKFRDRGAGFVLPDRNSVTMTAPFMRAYSELLVQTCHRRGAHAIGGMAAFIPSRRDEQVNATALAKVRQDKQREAGAGYDGSWVAHPDLVPVCREVFDEHLGERPNQLDRQRDDVRVSAGELLAVGGVEGGVTEAGLRNNVSVALQYLRSWLAGTGAVAVFNLMEDAATAEISRSQIWQWIHNPTTLDTGETVTRELVERILEEECDKLGDPAGYADARALFVEVALAEDYTEFLTLPAYQRFP</sequence>
<evidence type="ECO:0000256" key="7">
    <source>
        <dbReference type="ARBA" id="ARBA00068441"/>
    </source>
</evidence>
<feature type="active site" description="Proton acceptor" evidence="8">
    <location>
        <position position="165"/>
    </location>
</feature>
<evidence type="ECO:0000256" key="2">
    <source>
        <dbReference type="ARBA" id="ARBA00012636"/>
    </source>
</evidence>
<dbReference type="GO" id="GO:0006097">
    <property type="term" value="P:glyoxylate cycle"/>
    <property type="evidence" value="ECO:0007669"/>
    <property type="project" value="UniProtKB-UniPathway"/>
</dbReference>
<dbReference type="PANTHER" id="PTHR42902">
    <property type="entry name" value="MALATE SYNTHASE"/>
    <property type="match status" value="1"/>
</dbReference>
<comment type="catalytic activity">
    <reaction evidence="6 9">
        <text>glyoxylate + acetyl-CoA + H2O = (S)-malate + CoA + H(+)</text>
        <dbReference type="Rhea" id="RHEA:18181"/>
        <dbReference type="ChEBI" id="CHEBI:15377"/>
        <dbReference type="ChEBI" id="CHEBI:15378"/>
        <dbReference type="ChEBI" id="CHEBI:15589"/>
        <dbReference type="ChEBI" id="CHEBI:36655"/>
        <dbReference type="ChEBI" id="CHEBI:57287"/>
        <dbReference type="ChEBI" id="CHEBI:57288"/>
        <dbReference type="EC" id="2.3.3.9"/>
    </reaction>
</comment>
<dbReference type="CDD" id="cd00727">
    <property type="entry name" value="malate_synt_A"/>
    <property type="match status" value="1"/>
</dbReference>
<keyword evidence="5 9" id="KW-0808">Transferase</keyword>
<dbReference type="EMBL" id="BONZ01000027">
    <property type="protein sequence ID" value="GIH14761.1"/>
    <property type="molecule type" value="Genomic_DNA"/>
</dbReference>
<evidence type="ECO:0000256" key="1">
    <source>
        <dbReference type="ARBA" id="ARBA00006394"/>
    </source>
</evidence>
<keyword evidence="3 9" id="KW-0329">Glyoxylate bypass</keyword>
<evidence type="ECO:0000259" key="12">
    <source>
        <dbReference type="Pfam" id="PF20659"/>
    </source>
</evidence>
<accession>A0A8J3QQN5</accession>
<evidence type="ECO:0000256" key="9">
    <source>
        <dbReference type="RuleBase" id="RU000555"/>
    </source>
</evidence>
<evidence type="ECO:0000259" key="10">
    <source>
        <dbReference type="Pfam" id="PF01274"/>
    </source>
</evidence>
<dbReference type="SUPFAM" id="SSF51645">
    <property type="entry name" value="Malate synthase G"/>
    <property type="match status" value="1"/>
</dbReference>
<dbReference type="AlphaFoldDB" id="A0A8J3QQN5"/>
<dbReference type="Gene3D" id="3.20.20.360">
    <property type="entry name" value="Malate synthase, domain 3"/>
    <property type="match status" value="1"/>
</dbReference>
<evidence type="ECO:0000256" key="5">
    <source>
        <dbReference type="ARBA" id="ARBA00022679"/>
    </source>
</evidence>
<dbReference type="InterPro" id="IPR006252">
    <property type="entry name" value="Malate_synthA"/>
</dbReference>
<dbReference type="Proteomes" id="UP000642748">
    <property type="component" value="Unassembled WGS sequence"/>
</dbReference>
<dbReference type="PIRSF" id="PIRSF001363">
    <property type="entry name" value="Malate_synth"/>
    <property type="match status" value="1"/>
</dbReference>
<dbReference type="Pfam" id="PF20659">
    <property type="entry name" value="MS_C"/>
    <property type="match status" value="1"/>
</dbReference>
<dbReference type="Gene3D" id="1.20.1220.12">
    <property type="entry name" value="Malate synthase, domain III"/>
    <property type="match status" value="1"/>
</dbReference>
<dbReference type="PROSITE" id="PS00510">
    <property type="entry name" value="MALATE_SYNTHASE"/>
    <property type="match status" value="1"/>
</dbReference>
<dbReference type="FunFam" id="3.20.20.360:FF:000001">
    <property type="entry name" value="Malate synthase"/>
    <property type="match status" value="1"/>
</dbReference>
<evidence type="ECO:0000313" key="14">
    <source>
        <dbReference type="Proteomes" id="UP000642748"/>
    </source>
</evidence>
<feature type="domain" description="Malate synthase TIM barrel" evidence="10">
    <location>
        <begin position="161"/>
        <end position="407"/>
    </location>
</feature>
<dbReference type="InterPro" id="IPR019830">
    <property type="entry name" value="Malate_synthase_CS"/>
</dbReference>
<dbReference type="UniPathway" id="UPA00703">
    <property type="reaction ID" value="UER00720"/>
</dbReference>
<organism evidence="13 14">
    <name type="scientific">Rugosimonospora africana</name>
    <dbReference type="NCBI Taxonomy" id="556532"/>
    <lineage>
        <taxon>Bacteria</taxon>
        <taxon>Bacillati</taxon>
        <taxon>Actinomycetota</taxon>
        <taxon>Actinomycetes</taxon>
        <taxon>Micromonosporales</taxon>
        <taxon>Micromonosporaceae</taxon>
        <taxon>Rugosimonospora</taxon>
    </lineage>
</organism>
<dbReference type="InterPro" id="IPR046363">
    <property type="entry name" value="MS_N_TIM-barrel_dom"/>
</dbReference>
<feature type="domain" description="Malate synthase C-terminal" evidence="12">
    <location>
        <begin position="416"/>
        <end position="525"/>
    </location>
</feature>
<evidence type="ECO:0000256" key="6">
    <source>
        <dbReference type="ARBA" id="ARBA00047918"/>
    </source>
</evidence>
<dbReference type="GO" id="GO:0006099">
    <property type="term" value="P:tricarboxylic acid cycle"/>
    <property type="evidence" value="ECO:0007669"/>
    <property type="project" value="UniProtKB-KW"/>
</dbReference>
<evidence type="ECO:0000256" key="8">
    <source>
        <dbReference type="PIRSR" id="PIRSR001363-1"/>
    </source>
</evidence>
<comment type="caution">
    <text evidence="13">The sequence shown here is derived from an EMBL/GenBank/DDBJ whole genome shotgun (WGS) entry which is preliminary data.</text>
</comment>
<gene>
    <name evidence="13" type="primary">aceB_1</name>
    <name evidence="13" type="ORF">Raf01_29330</name>
</gene>
<dbReference type="GO" id="GO:0005737">
    <property type="term" value="C:cytoplasm"/>
    <property type="evidence" value="ECO:0007669"/>
    <property type="project" value="TreeGrafter"/>
</dbReference>
<dbReference type="InterPro" id="IPR011076">
    <property type="entry name" value="Malate_synth_sf"/>
</dbReference>
<dbReference type="InterPro" id="IPR048355">
    <property type="entry name" value="MS_C"/>
</dbReference>
<keyword evidence="14" id="KW-1185">Reference proteome</keyword>
<dbReference type="Pfam" id="PF20656">
    <property type="entry name" value="MS_N"/>
    <property type="match status" value="1"/>
</dbReference>
<evidence type="ECO:0000313" key="13">
    <source>
        <dbReference type="EMBL" id="GIH14761.1"/>
    </source>
</evidence>